<dbReference type="GO" id="GO:0004844">
    <property type="term" value="F:uracil DNA N-glycosylase activity"/>
    <property type="evidence" value="ECO:0007669"/>
    <property type="project" value="InterPro"/>
</dbReference>
<keyword evidence="4" id="KW-0234">DNA repair</keyword>
<keyword evidence="3" id="KW-0378">Hydrolase</keyword>
<feature type="active site" description="Proton acceptor" evidence="5">
    <location>
        <position position="77"/>
    </location>
</feature>
<dbReference type="PANTHER" id="PTHR11264">
    <property type="entry name" value="URACIL-DNA GLYCOSYLASE"/>
    <property type="match status" value="1"/>
</dbReference>
<dbReference type="RefSeq" id="YP_009001318.1">
    <property type="nucleotide sequence ID" value="NC_023423.1"/>
</dbReference>
<evidence type="ECO:0000256" key="3">
    <source>
        <dbReference type="ARBA" id="ARBA00022801"/>
    </source>
</evidence>
<evidence type="ECO:0000256" key="4">
    <source>
        <dbReference type="ARBA" id="ARBA00023204"/>
    </source>
</evidence>
<dbReference type="SUPFAM" id="SSF52141">
    <property type="entry name" value="Uracil-DNA glycosylase-like"/>
    <property type="match status" value="1"/>
</dbReference>
<dbReference type="GO" id="GO:0097510">
    <property type="term" value="P:base-excision repair, AP site formation via deaminated base removal"/>
    <property type="evidence" value="ECO:0007669"/>
    <property type="project" value="TreeGrafter"/>
</dbReference>
<sequence length="237" mass="26845">MELTLLQPIGQDWSFSRIAKERPPPTWEKVFEESQNCFNHIDNVLAGKTLYPLRKHTFRAFELTPLPEVKLLILGQDPYPQILESGRPKAIGLSFSIDYNDKDIPVSLKNMFKEIARTSPEFRPSHGSLIRWAQQGVLLLNSALTFDPNSEKDHTEIWKNFIVYVLEKISEKPCVALLLGSKAQAFSKHLKSNVKIVETSHPSGRSAYLGFNGSACFDQCNALLVEMGMTPIDWNLN</sequence>
<protein>
    <submittedName>
        <fullName evidence="7">Uracil-DNA glycosylase repair protein</fullName>
    </submittedName>
</protein>
<evidence type="ECO:0000313" key="8">
    <source>
        <dbReference type="Proteomes" id="UP000202176"/>
    </source>
</evidence>
<proteinExistence type="inferred from homology"/>
<dbReference type="NCBIfam" id="NF003588">
    <property type="entry name" value="PRK05254.1-1"/>
    <property type="match status" value="1"/>
</dbReference>
<gene>
    <name evidence="7" type="ORF">pv_417</name>
</gene>
<accession>W5S5D2</accession>
<dbReference type="InterPro" id="IPR002043">
    <property type="entry name" value="UDG_fam1"/>
</dbReference>
<dbReference type="Gene3D" id="3.40.470.10">
    <property type="entry name" value="Uracil-DNA glycosylase-like domain"/>
    <property type="match status" value="1"/>
</dbReference>
<dbReference type="InterPro" id="IPR036895">
    <property type="entry name" value="Uracil-DNA_glycosylase-like_sf"/>
</dbReference>
<evidence type="ECO:0000256" key="2">
    <source>
        <dbReference type="ARBA" id="ARBA00022763"/>
    </source>
</evidence>
<evidence type="ECO:0000259" key="6">
    <source>
        <dbReference type="SMART" id="SM00986"/>
    </source>
</evidence>
<dbReference type="CDD" id="cd10027">
    <property type="entry name" value="UDG-F1-like"/>
    <property type="match status" value="1"/>
</dbReference>
<dbReference type="Proteomes" id="UP000202176">
    <property type="component" value="Segment"/>
</dbReference>
<keyword evidence="2" id="KW-0227">DNA damage</keyword>
<dbReference type="EMBL" id="KF740664">
    <property type="protein sequence ID" value="AHH01983.1"/>
    <property type="molecule type" value="Genomic_DNA"/>
</dbReference>
<evidence type="ECO:0000256" key="5">
    <source>
        <dbReference type="PROSITE-ProRule" id="PRU10072"/>
    </source>
</evidence>
<dbReference type="InterPro" id="IPR005122">
    <property type="entry name" value="Uracil-DNA_glycosylase-like"/>
</dbReference>
<reference evidence="7 8" key="1">
    <citation type="journal article" date="2014" name="Proc. Natl. Acad. Sci. U.S.A.">
        <title>Thirty-thousand-year-old distant relative of giant icosahedral DNA viruses with a pandoravirus morphology.</title>
        <authorList>
            <person name="Legendre M."/>
            <person name="Bartoli J."/>
            <person name="Shmakova L."/>
            <person name="Jeudy S."/>
            <person name="Labadie K."/>
            <person name="Adrait A."/>
            <person name="Lescot M."/>
            <person name="Poirot O."/>
            <person name="Bertaux L."/>
            <person name="Bruley C."/>
            <person name="Coute Y."/>
            <person name="Rivkina E."/>
            <person name="Abergel C."/>
            <person name="Claverie J.M."/>
        </authorList>
    </citation>
    <scope>NUCLEOTIDE SEQUENCE [LARGE SCALE GENOMIC DNA]</scope>
    <source>
        <strain evidence="7">P1084-T</strain>
    </source>
</reference>
<dbReference type="SMART" id="SM00987">
    <property type="entry name" value="UreE_C"/>
    <property type="match status" value="1"/>
</dbReference>
<dbReference type="SMART" id="SM00986">
    <property type="entry name" value="UDG"/>
    <property type="match status" value="1"/>
</dbReference>
<evidence type="ECO:0000313" key="7">
    <source>
        <dbReference type="EMBL" id="AHH01983.1"/>
    </source>
</evidence>
<name>W5S5D2_9VIRU</name>
<keyword evidence="8" id="KW-1185">Reference proteome</keyword>
<dbReference type="InterPro" id="IPR018085">
    <property type="entry name" value="Ura-DNA_Glyclase_AS"/>
</dbReference>
<organism evidence="7 8">
    <name type="scientific">Pithovirus sibericum</name>
    <dbReference type="NCBI Taxonomy" id="1450746"/>
    <lineage>
        <taxon>Viruses</taxon>
        <taxon>Pithoviruses</taxon>
        <taxon>Orthopithovirinae</taxon>
        <taxon>Alphapithovirus</taxon>
        <taxon>Alphapithovirus sibericum</taxon>
    </lineage>
</organism>
<dbReference type="OrthoDB" id="11388at10239"/>
<dbReference type="GeneID" id="18266444"/>
<comment type="similarity">
    <text evidence="1">Belongs to the uracil-DNA glycosylase (UDG) superfamily. UNG family.</text>
</comment>
<dbReference type="PANTHER" id="PTHR11264:SF0">
    <property type="entry name" value="URACIL-DNA GLYCOSYLASE"/>
    <property type="match status" value="1"/>
</dbReference>
<dbReference type="KEGG" id="vg:18266444"/>
<dbReference type="Pfam" id="PF03167">
    <property type="entry name" value="UDG"/>
    <property type="match status" value="1"/>
</dbReference>
<dbReference type="PROSITE" id="PS00130">
    <property type="entry name" value="U_DNA_GLYCOSYLASE"/>
    <property type="match status" value="1"/>
</dbReference>
<dbReference type="NCBIfam" id="NF003592">
    <property type="entry name" value="PRK05254.1-5"/>
    <property type="match status" value="1"/>
</dbReference>
<feature type="domain" description="Uracil-DNA glycosylase-like" evidence="6">
    <location>
        <begin position="62"/>
        <end position="224"/>
    </location>
</feature>
<evidence type="ECO:0000256" key="1">
    <source>
        <dbReference type="ARBA" id="ARBA00008184"/>
    </source>
</evidence>